<evidence type="ECO:0000256" key="5">
    <source>
        <dbReference type="ARBA" id="ARBA00023136"/>
    </source>
</evidence>
<dbReference type="InterPro" id="IPR010369">
    <property type="entry name" value="SOK"/>
</dbReference>
<feature type="region of interest" description="Disordered" evidence="8">
    <location>
        <begin position="406"/>
        <end position="545"/>
    </location>
</feature>
<dbReference type="EMBL" id="LFYR01000620">
    <property type="protein sequence ID" value="KMZ72797.1"/>
    <property type="molecule type" value="Genomic_DNA"/>
</dbReference>
<protein>
    <recommendedName>
        <fullName evidence="10">SOSEKI DIX-like domain-containing protein</fullName>
    </recommendedName>
</protein>
<feature type="domain" description="SOSEKI DIX-like" evidence="10">
    <location>
        <begin position="70"/>
        <end position="158"/>
    </location>
</feature>
<accession>A0A0K9PX17</accession>
<evidence type="ECO:0000313" key="12">
    <source>
        <dbReference type="Proteomes" id="UP000036987"/>
    </source>
</evidence>
<keyword evidence="2" id="KW-0217">Developmental protein</keyword>
<evidence type="ECO:0000256" key="3">
    <source>
        <dbReference type="ARBA" id="ARBA00022475"/>
    </source>
</evidence>
<keyword evidence="4" id="KW-0132">Cell division</keyword>
<evidence type="ECO:0000256" key="4">
    <source>
        <dbReference type="ARBA" id="ARBA00022618"/>
    </source>
</evidence>
<evidence type="ECO:0000256" key="7">
    <source>
        <dbReference type="ARBA" id="ARBA00024211"/>
    </source>
</evidence>
<organism evidence="11 12">
    <name type="scientific">Zostera marina</name>
    <name type="common">Eelgrass</name>
    <dbReference type="NCBI Taxonomy" id="29655"/>
    <lineage>
        <taxon>Eukaryota</taxon>
        <taxon>Viridiplantae</taxon>
        <taxon>Streptophyta</taxon>
        <taxon>Embryophyta</taxon>
        <taxon>Tracheophyta</taxon>
        <taxon>Spermatophyta</taxon>
        <taxon>Magnoliopsida</taxon>
        <taxon>Liliopsida</taxon>
        <taxon>Zosteraceae</taxon>
        <taxon>Zostera</taxon>
    </lineage>
</organism>
<gene>
    <name evidence="11" type="ORF">ZOSMA_15G01360</name>
</gene>
<keyword evidence="5" id="KW-0472">Membrane</keyword>
<evidence type="ECO:0000256" key="2">
    <source>
        <dbReference type="ARBA" id="ARBA00022473"/>
    </source>
</evidence>
<comment type="subcellular location">
    <subcellularLocation>
        <location evidence="1">Cell membrane</location>
        <topology evidence="1">Peripheral membrane protein</topology>
        <orientation evidence="1">Cytoplasmic side</orientation>
    </subcellularLocation>
</comment>
<dbReference type="PANTHER" id="PTHR31083">
    <property type="entry name" value="UPSTREAM OF FLC PROTEIN (DUF966)"/>
    <property type="match status" value="1"/>
</dbReference>
<dbReference type="GO" id="GO:0005886">
    <property type="term" value="C:plasma membrane"/>
    <property type="evidence" value="ECO:0007669"/>
    <property type="project" value="UniProtKB-SubCell"/>
</dbReference>
<name>A0A0K9PX17_ZOSMR</name>
<dbReference type="OrthoDB" id="1280899at2759"/>
<keyword evidence="3" id="KW-1003">Cell membrane</keyword>
<feature type="chain" id="PRO_5005528372" description="SOSEKI DIX-like domain-containing protein" evidence="9">
    <location>
        <begin position="17"/>
        <end position="545"/>
    </location>
</feature>
<dbReference type="Pfam" id="PF06136">
    <property type="entry name" value="SOK"/>
    <property type="match status" value="1"/>
</dbReference>
<sequence length="545" mass="59908">MATIFVLNLFPLSSFPSSCVQSMEGGEQATGGRMSRSGGRGGGRRRINHPHSLEVPSEDRQETKKNKKIPVVYYLCRNRHLDHPHFIEVSVSSSSPGLFLRDVLDRLATLRGARMASLYAWSCKRSYKNGFVWQDLSEDDLVFANNGDEYVLKGSEIFFSENATTEMIQPATVPPTVSLDGHCPSEKKETLTTGSSSSSSFSASSISSLSSSTNDTGRGRRDGEEPSPGPKQGTSEESGGDGFCVPPDSVDAFTQTDEASRGSLSTTVKEALKISPEEVVLNSSTPPVSSSGHKAGTLESLIRADAQIMNGRFRIIEAAEEEEEENEDVVPTTGKLKATEVLIQLITCGSISVKDHKHRQNHLGFIPTYYKPNFPSPTYTDYLSESSRRFMGLRFEEKEYFSGSFLELKKKTPPDTKAPNEQEEERNGRTLKRCSSDSGGSKCLPRTMVKTKTKKESTTEGPTRSPRISSDGRRSRSSLQKSDEGVGNMKKLVKIEERLTSGAKVIIQSRPPPRHNRRVGGGGRSSGEEEEDIEEEEDEGGEYVY</sequence>
<evidence type="ECO:0000259" key="10">
    <source>
        <dbReference type="Pfam" id="PF06136"/>
    </source>
</evidence>
<evidence type="ECO:0000313" key="11">
    <source>
        <dbReference type="EMBL" id="KMZ72797.1"/>
    </source>
</evidence>
<keyword evidence="9" id="KW-0732">Signal</keyword>
<dbReference type="AlphaFoldDB" id="A0A0K9PX17"/>
<evidence type="ECO:0000256" key="1">
    <source>
        <dbReference type="ARBA" id="ARBA00004413"/>
    </source>
</evidence>
<keyword evidence="6" id="KW-0131">Cell cycle</keyword>
<feature type="region of interest" description="Disordered" evidence="8">
    <location>
        <begin position="21"/>
        <end position="64"/>
    </location>
</feature>
<feature type="signal peptide" evidence="9">
    <location>
        <begin position="1"/>
        <end position="16"/>
    </location>
</feature>
<dbReference type="GO" id="GO:0051258">
    <property type="term" value="P:protein polymerization"/>
    <property type="evidence" value="ECO:0007669"/>
    <property type="project" value="UniProtKB-ARBA"/>
</dbReference>
<dbReference type="PANTHER" id="PTHR31083:SF6">
    <property type="entry name" value="PROTEIN SOSEKI 3"/>
    <property type="match status" value="1"/>
</dbReference>
<comment type="caution">
    <text evidence="11">The sequence shown here is derived from an EMBL/GenBank/DDBJ whole genome shotgun (WGS) entry which is preliminary data.</text>
</comment>
<feature type="region of interest" description="Disordered" evidence="8">
    <location>
        <begin position="169"/>
        <end position="264"/>
    </location>
</feature>
<comment type="similarity">
    <text evidence="7">Belongs to the SOSEKI family.</text>
</comment>
<evidence type="ECO:0000256" key="6">
    <source>
        <dbReference type="ARBA" id="ARBA00023306"/>
    </source>
</evidence>
<feature type="compositionally biased region" description="Low complexity" evidence="8">
    <location>
        <begin position="195"/>
        <end position="212"/>
    </location>
</feature>
<dbReference type="Proteomes" id="UP000036987">
    <property type="component" value="Unassembled WGS sequence"/>
</dbReference>
<keyword evidence="12" id="KW-1185">Reference proteome</keyword>
<reference evidence="12" key="1">
    <citation type="journal article" date="2016" name="Nature">
        <title>The genome of the seagrass Zostera marina reveals angiosperm adaptation to the sea.</title>
        <authorList>
            <person name="Olsen J.L."/>
            <person name="Rouze P."/>
            <person name="Verhelst B."/>
            <person name="Lin Y.-C."/>
            <person name="Bayer T."/>
            <person name="Collen J."/>
            <person name="Dattolo E."/>
            <person name="De Paoli E."/>
            <person name="Dittami S."/>
            <person name="Maumus F."/>
            <person name="Michel G."/>
            <person name="Kersting A."/>
            <person name="Lauritano C."/>
            <person name="Lohaus R."/>
            <person name="Toepel M."/>
            <person name="Tonon T."/>
            <person name="Vanneste K."/>
            <person name="Amirebrahimi M."/>
            <person name="Brakel J."/>
            <person name="Bostroem C."/>
            <person name="Chovatia M."/>
            <person name="Grimwood J."/>
            <person name="Jenkins J.W."/>
            <person name="Jueterbock A."/>
            <person name="Mraz A."/>
            <person name="Stam W.T."/>
            <person name="Tice H."/>
            <person name="Bornberg-Bauer E."/>
            <person name="Green P.J."/>
            <person name="Pearson G.A."/>
            <person name="Procaccini G."/>
            <person name="Duarte C.M."/>
            <person name="Schmutz J."/>
            <person name="Reusch T.B.H."/>
            <person name="Van de Peer Y."/>
        </authorList>
    </citation>
    <scope>NUCLEOTIDE SEQUENCE [LARGE SCALE GENOMIC DNA]</scope>
    <source>
        <strain evidence="12">cv. Finnish</strain>
    </source>
</reference>
<dbReference type="GO" id="GO:0051301">
    <property type="term" value="P:cell division"/>
    <property type="evidence" value="ECO:0007669"/>
    <property type="project" value="UniProtKB-KW"/>
</dbReference>
<feature type="compositionally biased region" description="Basic and acidic residues" evidence="8">
    <location>
        <begin position="407"/>
        <end position="428"/>
    </location>
</feature>
<evidence type="ECO:0000256" key="9">
    <source>
        <dbReference type="SAM" id="SignalP"/>
    </source>
</evidence>
<dbReference type="OMA" id="PECHEIG"/>
<feature type="compositionally biased region" description="Acidic residues" evidence="8">
    <location>
        <begin position="528"/>
        <end position="545"/>
    </location>
</feature>
<evidence type="ECO:0000256" key="8">
    <source>
        <dbReference type="SAM" id="MobiDB-lite"/>
    </source>
</evidence>
<proteinExistence type="inferred from homology"/>
<dbReference type="InterPro" id="IPR048351">
    <property type="entry name" value="SOK_DIX"/>
</dbReference>
<feature type="compositionally biased region" description="Polar residues" evidence="8">
    <location>
        <begin position="252"/>
        <end position="264"/>
    </location>
</feature>